<dbReference type="InterPro" id="IPR037004">
    <property type="entry name" value="Exonuc_VII_ssu_sf"/>
</dbReference>
<evidence type="ECO:0000256" key="5">
    <source>
        <dbReference type="ARBA" id="ARBA00022839"/>
    </source>
</evidence>
<dbReference type="HAMAP" id="MF_00337">
    <property type="entry name" value="Exonuc_7_S"/>
    <property type="match status" value="1"/>
</dbReference>
<dbReference type="PIRSF" id="PIRSF006488">
    <property type="entry name" value="Exonuc_VII_S"/>
    <property type="match status" value="1"/>
</dbReference>
<dbReference type="EMBL" id="JAOTPO010000001">
    <property type="protein sequence ID" value="MDE5412242.1"/>
    <property type="molecule type" value="Genomic_DNA"/>
</dbReference>
<dbReference type="SUPFAM" id="SSF116842">
    <property type="entry name" value="XseB-like"/>
    <property type="match status" value="1"/>
</dbReference>
<keyword evidence="2 6" id="KW-0963">Cytoplasm</keyword>
<evidence type="ECO:0000256" key="2">
    <source>
        <dbReference type="ARBA" id="ARBA00022490"/>
    </source>
</evidence>
<accession>A0ABT5VBZ8</accession>
<organism evidence="7 8">
    <name type="scientific">Alkalihalobacterium chitinilyticum</name>
    <dbReference type="NCBI Taxonomy" id="2980103"/>
    <lineage>
        <taxon>Bacteria</taxon>
        <taxon>Bacillati</taxon>
        <taxon>Bacillota</taxon>
        <taxon>Bacilli</taxon>
        <taxon>Bacillales</taxon>
        <taxon>Bacillaceae</taxon>
        <taxon>Alkalihalobacterium</taxon>
    </lineage>
</organism>
<evidence type="ECO:0000256" key="4">
    <source>
        <dbReference type="ARBA" id="ARBA00022801"/>
    </source>
</evidence>
<comment type="caution">
    <text evidence="7">The sequence shown here is derived from an EMBL/GenBank/DDBJ whole genome shotgun (WGS) entry which is preliminary data.</text>
</comment>
<dbReference type="Pfam" id="PF02609">
    <property type="entry name" value="Exonuc_VII_S"/>
    <property type="match status" value="1"/>
</dbReference>
<keyword evidence="3 6" id="KW-0540">Nuclease</keyword>
<comment type="catalytic activity">
    <reaction evidence="6">
        <text>Exonucleolytic cleavage in either 5'- to 3'- or 3'- to 5'-direction to yield nucleoside 5'-phosphates.</text>
        <dbReference type="EC" id="3.1.11.6"/>
    </reaction>
</comment>
<keyword evidence="8" id="KW-1185">Reference proteome</keyword>
<protein>
    <recommendedName>
        <fullName evidence="6">Exodeoxyribonuclease 7 small subunit</fullName>
        <ecNumber evidence="6">3.1.11.6</ecNumber>
    </recommendedName>
    <alternativeName>
        <fullName evidence="6">Exodeoxyribonuclease VII small subunit</fullName>
        <shortName evidence="6">Exonuclease VII small subunit</shortName>
    </alternativeName>
</protein>
<dbReference type="InterPro" id="IPR003761">
    <property type="entry name" value="Exonuc_VII_S"/>
</dbReference>
<sequence>MSEQNREELSFEDAITELESVVEKLEQGDVPLEEAISMFQQGMNLSKLCHDKLTVVEKQLEQILTEDGQLEEASFQEDQAE</sequence>
<keyword evidence="5 6" id="KW-0269">Exonuclease</keyword>
<dbReference type="NCBIfam" id="TIGR01280">
    <property type="entry name" value="xseB"/>
    <property type="match status" value="1"/>
</dbReference>
<comment type="function">
    <text evidence="6">Bidirectionally degrades single-stranded DNA into large acid-insoluble oligonucleotides, which are then degraded further into small acid-soluble oligonucleotides.</text>
</comment>
<gene>
    <name evidence="6" type="primary">xseB</name>
    <name evidence="7" type="ORF">N7Z68_02425</name>
</gene>
<dbReference type="PANTHER" id="PTHR34137">
    <property type="entry name" value="EXODEOXYRIBONUCLEASE 7 SMALL SUBUNIT"/>
    <property type="match status" value="1"/>
</dbReference>
<dbReference type="GO" id="GO:0008855">
    <property type="term" value="F:exodeoxyribonuclease VII activity"/>
    <property type="evidence" value="ECO:0007669"/>
    <property type="project" value="UniProtKB-EC"/>
</dbReference>
<comment type="similarity">
    <text evidence="1 6">Belongs to the XseB family.</text>
</comment>
<dbReference type="EC" id="3.1.11.6" evidence="6"/>
<evidence type="ECO:0000313" key="7">
    <source>
        <dbReference type="EMBL" id="MDE5412242.1"/>
    </source>
</evidence>
<dbReference type="PANTHER" id="PTHR34137:SF1">
    <property type="entry name" value="EXODEOXYRIBONUCLEASE 7 SMALL SUBUNIT"/>
    <property type="match status" value="1"/>
</dbReference>
<reference evidence="7" key="1">
    <citation type="submission" date="2024-05" db="EMBL/GenBank/DDBJ databases">
        <title>Alkalihalobacillus sp. strain MEB203 novel alkaliphilic bacterium from Lonar Lake, India.</title>
        <authorList>
            <person name="Joshi A."/>
            <person name="Thite S."/>
            <person name="Mengade P."/>
        </authorList>
    </citation>
    <scope>NUCLEOTIDE SEQUENCE</scope>
    <source>
        <strain evidence="7">MEB 203</strain>
    </source>
</reference>
<proteinExistence type="inferred from homology"/>
<dbReference type="Proteomes" id="UP001148125">
    <property type="component" value="Unassembled WGS sequence"/>
</dbReference>
<evidence type="ECO:0000256" key="1">
    <source>
        <dbReference type="ARBA" id="ARBA00009998"/>
    </source>
</evidence>
<comment type="subcellular location">
    <subcellularLocation>
        <location evidence="6">Cytoplasm</location>
    </subcellularLocation>
</comment>
<evidence type="ECO:0000313" key="8">
    <source>
        <dbReference type="Proteomes" id="UP001148125"/>
    </source>
</evidence>
<dbReference type="NCBIfam" id="NF010666">
    <property type="entry name" value="PRK14063.1"/>
    <property type="match status" value="1"/>
</dbReference>
<evidence type="ECO:0000256" key="3">
    <source>
        <dbReference type="ARBA" id="ARBA00022722"/>
    </source>
</evidence>
<name>A0ABT5VBZ8_9BACI</name>
<dbReference type="RefSeq" id="WP_275116860.1">
    <property type="nucleotide sequence ID" value="NZ_JAOTPO010000001.1"/>
</dbReference>
<evidence type="ECO:0000256" key="6">
    <source>
        <dbReference type="HAMAP-Rule" id="MF_00337"/>
    </source>
</evidence>
<keyword evidence="4 6" id="KW-0378">Hydrolase</keyword>
<dbReference type="Gene3D" id="1.10.287.1040">
    <property type="entry name" value="Exonuclease VII, small subunit"/>
    <property type="match status" value="1"/>
</dbReference>
<comment type="subunit">
    <text evidence="6">Heterooligomer composed of large and small subunits.</text>
</comment>